<keyword evidence="5" id="KW-1185">Reference proteome</keyword>
<accession>A0A1X2I291</accession>
<comment type="caution">
    <text evidence="4">The sequence shown here is derived from an EMBL/GenBank/DDBJ whole genome shotgun (WGS) entry which is preliminary data.</text>
</comment>
<dbReference type="PROSITE" id="PS50404">
    <property type="entry name" value="GST_NTER"/>
    <property type="match status" value="1"/>
</dbReference>
<dbReference type="SUPFAM" id="SSF47616">
    <property type="entry name" value="GST C-terminal domain-like"/>
    <property type="match status" value="1"/>
</dbReference>
<evidence type="ECO:0000313" key="4">
    <source>
        <dbReference type="EMBL" id="ORZ07848.1"/>
    </source>
</evidence>
<dbReference type="Pfam" id="PF13410">
    <property type="entry name" value="GST_C_2"/>
    <property type="match status" value="1"/>
</dbReference>
<dbReference type="CDD" id="cd00299">
    <property type="entry name" value="GST_C_family"/>
    <property type="match status" value="1"/>
</dbReference>
<feature type="domain" description="GST N-terminal" evidence="2">
    <location>
        <begin position="1"/>
        <end position="85"/>
    </location>
</feature>
<dbReference type="PANTHER" id="PTHR44051">
    <property type="entry name" value="GLUTATHIONE S-TRANSFERASE-RELATED"/>
    <property type="match status" value="1"/>
</dbReference>
<dbReference type="SUPFAM" id="SSF52833">
    <property type="entry name" value="Thioredoxin-like"/>
    <property type="match status" value="1"/>
</dbReference>
<reference evidence="4 5" key="1">
    <citation type="submission" date="2016-07" db="EMBL/GenBank/DDBJ databases">
        <title>Pervasive Adenine N6-methylation of Active Genes in Fungi.</title>
        <authorList>
            <consortium name="DOE Joint Genome Institute"/>
            <person name="Mondo S.J."/>
            <person name="Dannebaum R.O."/>
            <person name="Kuo R.C."/>
            <person name="Labutti K."/>
            <person name="Haridas S."/>
            <person name="Kuo A."/>
            <person name="Salamov A."/>
            <person name="Ahrendt S.R."/>
            <person name="Lipzen A."/>
            <person name="Sullivan W."/>
            <person name="Andreopoulos W.B."/>
            <person name="Clum A."/>
            <person name="Lindquist E."/>
            <person name="Daum C."/>
            <person name="Ramamoorthy G.K."/>
            <person name="Gryganskyi A."/>
            <person name="Culley D."/>
            <person name="Magnuson J.K."/>
            <person name="James T.Y."/>
            <person name="O'Malley M.A."/>
            <person name="Stajich J.E."/>
            <person name="Spatafora J.W."/>
            <person name="Visel A."/>
            <person name="Grigoriev I.V."/>
        </authorList>
    </citation>
    <scope>NUCLEOTIDE SEQUENCE [LARGE SCALE GENOMIC DNA]</scope>
    <source>
        <strain evidence="4 5">NRRL 1336</strain>
    </source>
</reference>
<dbReference type="PANTHER" id="PTHR44051:SF8">
    <property type="entry name" value="GLUTATHIONE S-TRANSFERASE GSTA"/>
    <property type="match status" value="1"/>
</dbReference>
<evidence type="ECO:0000256" key="1">
    <source>
        <dbReference type="ARBA" id="ARBA00007409"/>
    </source>
</evidence>
<dbReference type="InterPro" id="IPR004045">
    <property type="entry name" value="Glutathione_S-Trfase_N"/>
</dbReference>
<dbReference type="Gene3D" id="1.20.1050.10">
    <property type="match status" value="1"/>
</dbReference>
<evidence type="ECO:0000259" key="3">
    <source>
        <dbReference type="PROSITE" id="PS50405"/>
    </source>
</evidence>
<dbReference type="Gene3D" id="3.40.30.10">
    <property type="entry name" value="Glutaredoxin"/>
    <property type="match status" value="1"/>
</dbReference>
<dbReference type="InterPro" id="IPR040079">
    <property type="entry name" value="Glutathione_S-Trfase"/>
</dbReference>
<proteinExistence type="inferred from homology"/>
<sequence length="265" mass="29716">MTVDVYTFPPSLWAAVPRLIIEEKNIPDINYITTDLSKAENFSPEFLKLNPNHTIPVVVDEQANKTLTDSIAVSKYLDEKSGNTLTPKDKHQVDQMNGLLDLLHGTHDVGNPLFFTAASDQDSDAKRAMVVPFLKNRIAGWQHYLAATQDEATKQMYQQQIQATEQLIAAYDKSNTQQAATMYNQHDACWQLALDLLDMLEATLKTNDNGSAYLVGNEYTLADVHTTPVLARFILIKGEDAILGGRPLLKSYYDRVRAKPNFKTI</sequence>
<dbReference type="CDD" id="cd00570">
    <property type="entry name" value="GST_N_family"/>
    <property type="match status" value="1"/>
</dbReference>
<organism evidence="4 5">
    <name type="scientific">Absidia repens</name>
    <dbReference type="NCBI Taxonomy" id="90262"/>
    <lineage>
        <taxon>Eukaryota</taxon>
        <taxon>Fungi</taxon>
        <taxon>Fungi incertae sedis</taxon>
        <taxon>Mucoromycota</taxon>
        <taxon>Mucoromycotina</taxon>
        <taxon>Mucoromycetes</taxon>
        <taxon>Mucorales</taxon>
        <taxon>Cunninghamellaceae</taxon>
        <taxon>Absidia</taxon>
    </lineage>
</organism>
<dbReference type="Proteomes" id="UP000193560">
    <property type="component" value="Unassembled WGS sequence"/>
</dbReference>
<dbReference type="EMBL" id="MCGE01000033">
    <property type="protein sequence ID" value="ORZ07848.1"/>
    <property type="molecule type" value="Genomic_DNA"/>
</dbReference>
<name>A0A1X2I291_9FUNG</name>
<gene>
    <name evidence="4" type="ORF">BCR42DRAFT_495706</name>
</gene>
<dbReference type="InterPro" id="IPR010987">
    <property type="entry name" value="Glutathione-S-Trfase_C-like"/>
</dbReference>
<protein>
    <recommendedName>
        <fullName evidence="6">GST N-terminal domain-containing protein</fullName>
    </recommendedName>
</protein>
<dbReference type="InterPro" id="IPR036249">
    <property type="entry name" value="Thioredoxin-like_sf"/>
</dbReference>
<evidence type="ECO:0000259" key="2">
    <source>
        <dbReference type="PROSITE" id="PS50404"/>
    </source>
</evidence>
<feature type="domain" description="GST C-terminal" evidence="3">
    <location>
        <begin position="147"/>
        <end position="265"/>
    </location>
</feature>
<dbReference type="InterPro" id="IPR036282">
    <property type="entry name" value="Glutathione-S-Trfase_C_sf"/>
</dbReference>
<comment type="similarity">
    <text evidence="1">Belongs to the GST superfamily.</text>
</comment>
<evidence type="ECO:0008006" key="6">
    <source>
        <dbReference type="Google" id="ProtNLM"/>
    </source>
</evidence>
<dbReference type="STRING" id="90262.A0A1X2I291"/>
<dbReference type="PROSITE" id="PS50405">
    <property type="entry name" value="GST_CTER"/>
    <property type="match status" value="1"/>
</dbReference>
<dbReference type="Pfam" id="PF02798">
    <property type="entry name" value="GST_N"/>
    <property type="match status" value="1"/>
</dbReference>
<dbReference type="OrthoDB" id="422574at2759"/>
<dbReference type="SFLD" id="SFLDS00019">
    <property type="entry name" value="Glutathione_Transferase_(cytos"/>
    <property type="match status" value="1"/>
</dbReference>
<dbReference type="AlphaFoldDB" id="A0A1X2I291"/>
<evidence type="ECO:0000313" key="5">
    <source>
        <dbReference type="Proteomes" id="UP000193560"/>
    </source>
</evidence>